<dbReference type="GO" id="GO:0009425">
    <property type="term" value="C:bacterial-type flagellum basal body"/>
    <property type="evidence" value="ECO:0007669"/>
    <property type="project" value="UniProtKB-SubCell"/>
</dbReference>
<dbReference type="GO" id="GO:0005886">
    <property type="term" value="C:plasma membrane"/>
    <property type="evidence" value="ECO:0007669"/>
    <property type="project" value="UniProtKB-SubCell"/>
</dbReference>
<feature type="transmembrane region" description="Helical" evidence="10">
    <location>
        <begin position="12"/>
        <end position="32"/>
    </location>
</feature>
<keyword evidence="8 10" id="KW-0975">Bacterial flagellum</keyword>
<dbReference type="InterPro" id="IPR006303">
    <property type="entry name" value="FliR"/>
</dbReference>
<dbReference type="GO" id="GO:0006605">
    <property type="term" value="P:protein targeting"/>
    <property type="evidence" value="ECO:0007669"/>
    <property type="project" value="UniProtKB-UniRule"/>
</dbReference>
<evidence type="ECO:0000313" key="11">
    <source>
        <dbReference type="EMBL" id="MDO6421019.1"/>
    </source>
</evidence>
<proteinExistence type="inferred from homology"/>
<protein>
    <recommendedName>
        <fullName evidence="3 9">Flagellar biosynthetic protein FliR</fullName>
    </recommendedName>
</protein>
<comment type="function">
    <text evidence="1 10">Role in flagellar biosynthesis.</text>
</comment>
<evidence type="ECO:0000256" key="6">
    <source>
        <dbReference type="ARBA" id="ARBA00022989"/>
    </source>
</evidence>
<feature type="transmembrane region" description="Helical" evidence="10">
    <location>
        <begin position="216"/>
        <end position="239"/>
    </location>
</feature>
<evidence type="ECO:0000256" key="1">
    <source>
        <dbReference type="ARBA" id="ARBA00002578"/>
    </source>
</evidence>
<evidence type="ECO:0000256" key="10">
    <source>
        <dbReference type="RuleBase" id="RU362071"/>
    </source>
</evidence>
<accession>A0AAW7X0I8</accession>
<dbReference type="Proteomes" id="UP001169760">
    <property type="component" value="Unassembled WGS sequence"/>
</dbReference>
<dbReference type="PANTHER" id="PTHR30065">
    <property type="entry name" value="FLAGELLAR BIOSYNTHETIC PROTEIN FLIR"/>
    <property type="match status" value="1"/>
</dbReference>
<evidence type="ECO:0000256" key="9">
    <source>
        <dbReference type="NCBIfam" id="TIGR01400"/>
    </source>
</evidence>
<evidence type="ECO:0000313" key="12">
    <source>
        <dbReference type="Proteomes" id="UP001169760"/>
    </source>
</evidence>
<keyword evidence="11" id="KW-0282">Flagellum</keyword>
<gene>
    <name evidence="11" type="primary">fliR</name>
    <name evidence="11" type="ORF">Q4521_00890</name>
</gene>
<keyword evidence="4 10" id="KW-1003">Cell membrane</keyword>
<evidence type="ECO:0000256" key="5">
    <source>
        <dbReference type="ARBA" id="ARBA00022692"/>
    </source>
</evidence>
<dbReference type="PRINTS" id="PR00953">
    <property type="entry name" value="TYPE3IMRPROT"/>
</dbReference>
<name>A0AAW7X0I8_9GAMM</name>
<feature type="transmembrane region" description="Helical" evidence="10">
    <location>
        <begin position="131"/>
        <end position="154"/>
    </location>
</feature>
<evidence type="ECO:0000256" key="3">
    <source>
        <dbReference type="ARBA" id="ARBA00021717"/>
    </source>
</evidence>
<comment type="subcellular location">
    <subcellularLocation>
        <location evidence="10">Cell membrane</location>
        <topology evidence="10">Multi-pass membrane protein</topology>
    </subcellularLocation>
    <subcellularLocation>
        <location evidence="10">Bacterial flagellum basal body</location>
    </subcellularLocation>
</comment>
<dbReference type="InterPro" id="IPR002010">
    <property type="entry name" value="T3SS_IM_R"/>
</dbReference>
<keyword evidence="5 10" id="KW-0812">Transmembrane</keyword>
<dbReference type="AlphaFoldDB" id="A0AAW7X0I8"/>
<organism evidence="11 12">
    <name type="scientific">Saccharophagus degradans</name>
    <dbReference type="NCBI Taxonomy" id="86304"/>
    <lineage>
        <taxon>Bacteria</taxon>
        <taxon>Pseudomonadati</taxon>
        <taxon>Pseudomonadota</taxon>
        <taxon>Gammaproteobacteria</taxon>
        <taxon>Cellvibrionales</taxon>
        <taxon>Cellvibrionaceae</taxon>
        <taxon>Saccharophagus</taxon>
    </lineage>
</organism>
<dbReference type="EMBL" id="JAUOPB010000001">
    <property type="protein sequence ID" value="MDO6421019.1"/>
    <property type="molecule type" value="Genomic_DNA"/>
</dbReference>
<feature type="transmembrane region" description="Helical" evidence="10">
    <location>
        <begin position="181"/>
        <end position="204"/>
    </location>
</feature>
<comment type="caution">
    <text evidence="11">The sequence shown here is derived from an EMBL/GenBank/DDBJ whole genome shotgun (WGS) entry which is preliminary data.</text>
</comment>
<dbReference type="Pfam" id="PF01311">
    <property type="entry name" value="Bac_export_1"/>
    <property type="match status" value="1"/>
</dbReference>
<evidence type="ECO:0000256" key="2">
    <source>
        <dbReference type="ARBA" id="ARBA00009772"/>
    </source>
</evidence>
<evidence type="ECO:0000256" key="7">
    <source>
        <dbReference type="ARBA" id="ARBA00023136"/>
    </source>
</evidence>
<reference evidence="11" key="1">
    <citation type="submission" date="2023-07" db="EMBL/GenBank/DDBJ databases">
        <title>Genome content predicts the carbon catabolic preferences of heterotrophic bacteria.</title>
        <authorList>
            <person name="Gralka M."/>
        </authorList>
    </citation>
    <scope>NUCLEOTIDE SEQUENCE</scope>
    <source>
        <strain evidence="11">I3M17_2</strain>
    </source>
</reference>
<keyword evidence="6 10" id="KW-1133">Transmembrane helix</keyword>
<evidence type="ECO:0000256" key="4">
    <source>
        <dbReference type="ARBA" id="ARBA00022475"/>
    </source>
</evidence>
<dbReference type="RefSeq" id="WP_252738463.1">
    <property type="nucleotide sequence ID" value="NZ_JAHKPP010000027.1"/>
</dbReference>
<comment type="similarity">
    <text evidence="2 10">Belongs to the FliR/MopE/SpaR family.</text>
</comment>
<dbReference type="GO" id="GO:0044780">
    <property type="term" value="P:bacterial-type flagellum assembly"/>
    <property type="evidence" value="ECO:0007669"/>
    <property type="project" value="UniProtKB-UniRule"/>
</dbReference>
<dbReference type="PANTHER" id="PTHR30065:SF8">
    <property type="entry name" value="FLAGELLAR BIOSYNTHETIC PROTEIN FLIR"/>
    <property type="match status" value="1"/>
</dbReference>
<keyword evidence="7 10" id="KW-0472">Membrane</keyword>
<evidence type="ECO:0000256" key="8">
    <source>
        <dbReference type="ARBA" id="ARBA00023143"/>
    </source>
</evidence>
<sequence length="261" mass="28642">MMPLLFTEQDLGLLIQQYFLPFCRIGAMFLAMPILGSQLVSPRVRLGLAFIVTLMVVPMLGSIPKVSGLSVQTFIYISQELLLGLAAGYCFQVAFQVFVLAGQLIAMKMGLGFASMNDPVNGVQTTAISQFYLMLVTLMFVSVNGHLVMINMLVESFVTFPPGGFIFSTNTMWKIANVGTWLFAAGLLMALPVLTALLFINIAFGIMSRAAPQLNIFAIGFPFTLLCGLLMIWLGLVTFDSNFESVMDDGFILLHQVLHQK</sequence>
<keyword evidence="11" id="KW-0969">Cilium</keyword>
<feature type="transmembrane region" description="Helical" evidence="10">
    <location>
        <begin position="81"/>
        <end position="106"/>
    </location>
</feature>
<dbReference type="NCBIfam" id="TIGR01400">
    <property type="entry name" value="fliR"/>
    <property type="match status" value="1"/>
</dbReference>
<keyword evidence="11" id="KW-0966">Cell projection</keyword>
<feature type="transmembrane region" description="Helical" evidence="10">
    <location>
        <begin position="44"/>
        <end position="61"/>
    </location>
</feature>